<evidence type="ECO:0000256" key="1">
    <source>
        <dbReference type="ARBA" id="ARBA00023015"/>
    </source>
</evidence>
<dbReference type="PANTHER" id="PTHR43280:SF2">
    <property type="entry name" value="HTH-TYPE TRANSCRIPTIONAL REGULATOR EXSA"/>
    <property type="match status" value="1"/>
</dbReference>
<proteinExistence type="predicted"/>
<dbReference type="InterPro" id="IPR009057">
    <property type="entry name" value="Homeodomain-like_sf"/>
</dbReference>
<comment type="caution">
    <text evidence="5">The sequence shown here is derived from an EMBL/GenBank/DDBJ whole genome shotgun (WGS) entry which is preliminary data.</text>
</comment>
<sequence length="256" mass="29894">MTEIFCAIDHVLLLDDYKDPDKHKHWAKHLLISLNGQIECFVEDKSINCEGIMISSNIVHTVKSNRNDVLVYLFDETTDIAKDMEEKYLKYDNYYILSSVIVQKIKKTWNENMTNKKDVQQRQKRYPDTFEKILSACGLEINRPYIKDKRVKKVLFLLQNKEEITEDIIEELAKKVFLSRSRLTHLFKEETKISLNSFLIILKISKSYEYILSGKTITEACIKAGFYSPSHFATTNKKMFGISASAFRKDVKVIQV</sequence>
<name>A0A9Q1ZAJ4_CLOBO</name>
<protein>
    <recommendedName>
        <fullName evidence="4">HTH araC/xylS-type domain-containing protein</fullName>
    </recommendedName>
</protein>
<evidence type="ECO:0000256" key="2">
    <source>
        <dbReference type="ARBA" id="ARBA00023125"/>
    </source>
</evidence>
<dbReference type="EMBL" id="LGVR01000064">
    <property type="protein sequence ID" value="KOA84669.1"/>
    <property type="molecule type" value="Genomic_DNA"/>
</dbReference>
<feature type="domain" description="HTH araC/xylS-type" evidence="4">
    <location>
        <begin position="152"/>
        <end position="250"/>
    </location>
</feature>
<gene>
    <name evidence="5" type="ORF">ADU74_10950</name>
</gene>
<dbReference type="GO" id="GO:0003700">
    <property type="term" value="F:DNA-binding transcription factor activity"/>
    <property type="evidence" value="ECO:0007669"/>
    <property type="project" value="InterPro"/>
</dbReference>
<evidence type="ECO:0000313" key="6">
    <source>
        <dbReference type="Proteomes" id="UP000037540"/>
    </source>
</evidence>
<dbReference type="PANTHER" id="PTHR43280">
    <property type="entry name" value="ARAC-FAMILY TRANSCRIPTIONAL REGULATOR"/>
    <property type="match status" value="1"/>
</dbReference>
<organism evidence="5 6">
    <name type="scientific">Clostridium botulinum</name>
    <dbReference type="NCBI Taxonomy" id="1491"/>
    <lineage>
        <taxon>Bacteria</taxon>
        <taxon>Bacillati</taxon>
        <taxon>Bacillota</taxon>
        <taxon>Clostridia</taxon>
        <taxon>Eubacteriales</taxon>
        <taxon>Clostridiaceae</taxon>
        <taxon>Clostridium</taxon>
    </lineage>
</organism>
<dbReference type="Gene3D" id="1.10.10.60">
    <property type="entry name" value="Homeodomain-like"/>
    <property type="match status" value="1"/>
</dbReference>
<dbReference type="OrthoDB" id="9803764at2"/>
<accession>A0A9Q1ZAJ4</accession>
<dbReference type="SMART" id="SM00342">
    <property type="entry name" value="HTH_ARAC"/>
    <property type="match status" value="1"/>
</dbReference>
<dbReference type="Proteomes" id="UP000037540">
    <property type="component" value="Unassembled WGS sequence"/>
</dbReference>
<dbReference type="AlphaFoldDB" id="A0A9Q1ZAJ4"/>
<dbReference type="SUPFAM" id="SSF46689">
    <property type="entry name" value="Homeodomain-like"/>
    <property type="match status" value="1"/>
</dbReference>
<dbReference type="InterPro" id="IPR018060">
    <property type="entry name" value="HTH_AraC"/>
</dbReference>
<keyword evidence="3" id="KW-0804">Transcription</keyword>
<dbReference type="PROSITE" id="PS01124">
    <property type="entry name" value="HTH_ARAC_FAMILY_2"/>
    <property type="match status" value="1"/>
</dbReference>
<keyword evidence="1" id="KW-0805">Transcription regulation</keyword>
<keyword evidence="2" id="KW-0238">DNA-binding</keyword>
<dbReference type="RefSeq" id="WP_013725890.1">
    <property type="nucleotide sequence ID" value="NZ_LGVO01000026.1"/>
</dbReference>
<evidence type="ECO:0000256" key="3">
    <source>
        <dbReference type="ARBA" id="ARBA00023163"/>
    </source>
</evidence>
<evidence type="ECO:0000313" key="5">
    <source>
        <dbReference type="EMBL" id="KOA84669.1"/>
    </source>
</evidence>
<dbReference type="Pfam" id="PF12833">
    <property type="entry name" value="HTH_18"/>
    <property type="match status" value="1"/>
</dbReference>
<evidence type="ECO:0000259" key="4">
    <source>
        <dbReference type="PROSITE" id="PS01124"/>
    </source>
</evidence>
<dbReference type="GO" id="GO:0043565">
    <property type="term" value="F:sequence-specific DNA binding"/>
    <property type="evidence" value="ECO:0007669"/>
    <property type="project" value="InterPro"/>
</dbReference>
<reference evidence="5 6" key="1">
    <citation type="submission" date="2015-07" db="EMBL/GenBank/DDBJ databases">
        <title>Draft genome sequences of 17 French Clostridium botulinum group III.</title>
        <authorList>
            <person name="Woudstra C."/>
            <person name="Le Marechal C."/>
            <person name="Souillard R."/>
            <person name="Bayon-Auboyer M.-H."/>
            <person name="Dessouter D."/>
            <person name="Fach P."/>
        </authorList>
    </citation>
    <scope>NUCLEOTIDE SEQUENCE [LARGE SCALE GENOMIC DNA]</scope>
    <source>
        <strain evidence="5 6">12LNRI-CD</strain>
    </source>
</reference>